<dbReference type="CDD" id="cd04465">
    <property type="entry name" value="S1_RPS1_repeat_ec2_hs2"/>
    <property type="match status" value="1"/>
</dbReference>
<evidence type="ECO:0000256" key="3">
    <source>
        <dbReference type="ARBA" id="ARBA00023274"/>
    </source>
</evidence>
<dbReference type="InterPro" id="IPR035104">
    <property type="entry name" value="Ribosomal_protein_S1-like"/>
</dbReference>
<dbReference type="InterPro" id="IPR050437">
    <property type="entry name" value="Ribos_protein_bS1-like"/>
</dbReference>
<keyword evidence="2 6" id="KW-0689">Ribosomal protein</keyword>
<accession>A0A4R2P9E0</accession>
<dbReference type="NCBIfam" id="NF005208">
    <property type="entry name" value="PRK06676.1"/>
    <property type="match status" value="1"/>
</dbReference>
<dbReference type="SUPFAM" id="SSF50249">
    <property type="entry name" value="Nucleic acid-binding proteins"/>
    <property type="match status" value="4"/>
</dbReference>
<feature type="region of interest" description="Disordered" evidence="4">
    <location>
        <begin position="346"/>
        <end position="383"/>
    </location>
</feature>
<dbReference type="CDD" id="cd05687">
    <property type="entry name" value="S1_RPS1_repeat_ec1_hs1"/>
    <property type="match status" value="1"/>
</dbReference>
<dbReference type="GO" id="GO:0005737">
    <property type="term" value="C:cytoplasm"/>
    <property type="evidence" value="ECO:0007669"/>
    <property type="project" value="UniProtKB-ARBA"/>
</dbReference>
<dbReference type="GO" id="GO:0003729">
    <property type="term" value="F:mRNA binding"/>
    <property type="evidence" value="ECO:0007669"/>
    <property type="project" value="TreeGrafter"/>
</dbReference>
<feature type="domain" description="S1 motif" evidence="5">
    <location>
        <begin position="103"/>
        <end position="168"/>
    </location>
</feature>
<feature type="compositionally biased region" description="Basic and acidic residues" evidence="4">
    <location>
        <begin position="346"/>
        <end position="360"/>
    </location>
</feature>
<evidence type="ECO:0000313" key="7">
    <source>
        <dbReference type="Proteomes" id="UP000295416"/>
    </source>
</evidence>
<dbReference type="EMBL" id="SLXK01000002">
    <property type="protein sequence ID" value="TCP31660.1"/>
    <property type="molecule type" value="Genomic_DNA"/>
</dbReference>
<feature type="domain" description="S1 motif" evidence="5">
    <location>
        <begin position="189"/>
        <end position="257"/>
    </location>
</feature>
<dbReference type="Pfam" id="PF00575">
    <property type="entry name" value="S1"/>
    <property type="match status" value="4"/>
</dbReference>
<protein>
    <submittedName>
        <fullName evidence="6">SSU ribosomal protein S1P</fullName>
    </submittedName>
</protein>
<dbReference type="InterPro" id="IPR012340">
    <property type="entry name" value="NA-bd_OB-fold"/>
</dbReference>
<reference evidence="6 7" key="1">
    <citation type="submission" date="2019-03" db="EMBL/GenBank/DDBJ databases">
        <title>Genomic Encyclopedia of Type Strains, Phase IV (KMG-IV): sequencing the most valuable type-strain genomes for metagenomic binning, comparative biology and taxonomic classification.</title>
        <authorList>
            <person name="Goeker M."/>
        </authorList>
    </citation>
    <scope>NUCLEOTIDE SEQUENCE [LARGE SCALE GENOMIC DNA]</scope>
    <source>
        <strain evidence="6 7">DSM 19377</strain>
    </source>
</reference>
<dbReference type="GO" id="GO:0006412">
    <property type="term" value="P:translation"/>
    <property type="evidence" value="ECO:0007669"/>
    <property type="project" value="TreeGrafter"/>
</dbReference>
<dbReference type="PANTHER" id="PTHR10724">
    <property type="entry name" value="30S RIBOSOMAL PROTEIN S1"/>
    <property type="match status" value="1"/>
</dbReference>
<dbReference type="Gene3D" id="2.40.50.140">
    <property type="entry name" value="Nucleic acid-binding proteins"/>
    <property type="match status" value="4"/>
</dbReference>
<feature type="domain" description="S1 motif" evidence="5">
    <location>
        <begin position="18"/>
        <end position="85"/>
    </location>
</feature>
<dbReference type="SMART" id="SM00316">
    <property type="entry name" value="S1"/>
    <property type="match status" value="4"/>
</dbReference>
<dbReference type="GO" id="GO:0005840">
    <property type="term" value="C:ribosome"/>
    <property type="evidence" value="ECO:0007669"/>
    <property type="project" value="UniProtKB-KW"/>
</dbReference>
<dbReference type="GO" id="GO:0003735">
    <property type="term" value="F:structural constituent of ribosome"/>
    <property type="evidence" value="ECO:0007669"/>
    <property type="project" value="TreeGrafter"/>
</dbReference>
<dbReference type="GO" id="GO:1990904">
    <property type="term" value="C:ribonucleoprotein complex"/>
    <property type="evidence" value="ECO:0007669"/>
    <property type="project" value="UniProtKB-KW"/>
</dbReference>
<dbReference type="PRINTS" id="PR00681">
    <property type="entry name" value="RIBOSOMALS1"/>
</dbReference>
<dbReference type="OrthoDB" id="9804077at2"/>
<dbReference type="PANTHER" id="PTHR10724:SF7">
    <property type="entry name" value="SMALL RIBOSOMAL SUBUNIT PROTEIN BS1C"/>
    <property type="match status" value="1"/>
</dbReference>
<dbReference type="FunFam" id="2.40.50.140:FF:000051">
    <property type="entry name" value="RNA-binding transcriptional accessory protein"/>
    <property type="match status" value="2"/>
</dbReference>
<name>A0A4R2P9E0_9BACL</name>
<evidence type="ECO:0000256" key="4">
    <source>
        <dbReference type="SAM" id="MobiDB-lite"/>
    </source>
</evidence>
<keyword evidence="7" id="KW-1185">Reference proteome</keyword>
<proteinExistence type="inferred from homology"/>
<evidence type="ECO:0000313" key="6">
    <source>
        <dbReference type="EMBL" id="TCP31660.1"/>
    </source>
</evidence>
<evidence type="ECO:0000256" key="1">
    <source>
        <dbReference type="ARBA" id="ARBA00006767"/>
    </source>
</evidence>
<feature type="domain" description="S1 motif" evidence="5">
    <location>
        <begin position="274"/>
        <end position="343"/>
    </location>
</feature>
<keyword evidence="3" id="KW-0687">Ribonucleoprotein</keyword>
<sequence>MVEETNNEMATFDALSIGDVVNGKVTTVEEKHALVDVGYKKEGILPISELSSLHVEKVSDLLTVGDDVTVKVTKLSDDELVLSKKEVDADKAWEDLEKNYEEKTTFEVEIADVVKGGLVVDLGVRGFIPASLVERHFVEDFGEYKGRELDVKIVELDREKRKVILSHRAVLDEKADLAKEKTLANIQAGDVLEGTVQRLTDFGAFVDIGGVDGLVHISQLAHNRVESPSDVVSEGDTVNVKVLSIDRDNERISLSIKDTQPGPWEDAQGKIKAGDILEGTVKRLVPFGAFVELLPGVEGLVHISEISHSHIGTPGEVLSEGEQIKVKVLDVNFNEKRVSLSIRELEEPQKQEQTHHHADLPQDDNSSGFSLGDMIGDQLKKYK</sequence>
<evidence type="ECO:0000259" key="5">
    <source>
        <dbReference type="PROSITE" id="PS50126"/>
    </source>
</evidence>
<dbReference type="PROSITE" id="PS50126">
    <property type="entry name" value="S1"/>
    <property type="match status" value="4"/>
</dbReference>
<dbReference type="AlphaFoldDB" id="A0A4R2P9E0"/>
<dbReference type="InterPro" id="IPR003029">
    <property type="entry name" value="S1_domain"/>
</dbReference>
<comment type="similarity">
    <text evidence="1">Belongs to the bacterial ribosomal protein bS1 family.</text>
</comment>
<organism evidence="6 7">
    <name type="scientific">Scopulibacillus darangshiensis</name>
    <dbReference type="NCBI Taxonomy" id="442528"/>
    <lineage>
        <taxon>Bacteria</taxon>
        <taxon>Bacillati</taxon>
        <taxon>Bacillota</taxon>
        <taxon>Bacilli</taxon>
        <taxon>Bacillales</taxon>
        <taxon>Sporolactobacillaceae</taxon>
        <taxon>Scopulibacillus</taxon>
    </lineage>
</organism>
<dbReference type="CDD" id="cd05688">
    <property type="entry name" value="S1_RPS1_repeat_ec3"/>
    <property type="match status" value="1"/>
</dbReference>
<dbReference type="RefSeq" id="WP_132743270.1">
    <property type="nucleotide sequence ID" value="NZ_SLXK01000002.1"/>
</dbReference>
<gene>
    <name evidence="6" type="ORF">EV207_102150</name>
</gene>
<dbReference type="Proteomes" id="UP000295416">
    <property type="component" value="Unassembled WGS sequence"/>
</dbReference>
<evidence type="ECO:0000256" key="2">
    <source>
        <dbReference type="ARBA" id="ARBA00022980"/>
    </source>
</evidence>
<comment type="caution">
    <text evidence="6">The sequence shown here is derived from an EMBL/GenBank/DDBJ whole genome shotgun (WGS) entry which is preliminary data.</text>
</comment>